<accession>A0A917J033</accession>
<organism evidence="2 3">
    <name type="scientific">Filimonas zeae</name>
    <dbReference type="NCBI Taxonomy" id="1737353"/>
    <lineage>
        <taxon>Bacteria</taxon>
        <taxon>Pseudomonadati</taxon>
        <taxon>Bacteroidota</taxon>
        <taxon>Chitinophagia</taxon>
        <taxon>Chitinophagales</taxon>
        <taxon>Chitinophagaceae</taxon>
        <taxon>Filimonas</taxon>
    </lineage>
</organism>
<protein>
    <recommendedName>
        <fullName evidence="4">SusD family protein</fullName>
    </recommendedName>
</protein>
<dbReference type="Proteomes" id="UP000627292">
    <property type="component" value="Unassembled WGS sequence"/>
</dbReference>
<dbReference type="AlphaFoldDB" id="A0A917J033"/>
<keyword evidence="3" id="KW-1185">Reference proteome</keyword>
<sequence>MFACKKTSLNQINPNDPTPESLTTEDGVQAFALGIFQKWIADVPSAGESNIMVMVQTNHSILGDEIFSPYGNWGWRYVGQVDQITLPNGTAVRNPLGKTLKEQLQSTNSRQAGEINSFMYEWNVCYFMNVQANLLLSALENSALQFTGDAATKRNTLKAWAYWWKGFAYSRIGSMYLAGVINNDANSTTNGNFVDRNAIIAEADKNFESCLTLLNGLTVNETYNAMMTAIVPSFNRNDQIVTPQMWARQIYSYKARNILVNKKVAAMTAADWTAVQTNANKGLLKTDYTFRFGMDPNSTNDLTAAFFHPYTLVGEAQAFTFVSERLVQDYKPTDARLAKGFEVMATGNWQVNPRGRGLQFGTRWAVVPIEAGGLYATNDNQGTVPIGCSWEENALMLAEYGIRNGNIEAGLGLIDEVRDFQASGLAHVQGTGLALTAALEELRLERRGGLFLRGVAFYDARRWGVTAPVSAGGGRKGGIVLVPGSYTNTTNPQPLPCTLDYNYLDYWDVPQNELDFNGALTGSAPIKN</sequence>
<reference evidence="2" key="1">
    <citation type="journal article" date="2014" name="Int. J. Syst. Evol. Microbiol.">
        <title>Complete genome sequence of Corynebacterium casei LMG S-19264T (=DSM 44701T), isolated from a smear-ripened cheese.</title>
        <authorList>
            <consortium name="US DOE Joint Genome Institute (JGI-PGF)"/>
            <person name="Walter F."/>
            <person name="Albersmeier A."/>
            <person name="Kalinowski J."/>
            <person name="Ruckert C."/>
        </authorList>
    </citation>
    <scope>NUCLEOTIDE SEQUENCE</scope>
    <source>
        <strain evidence="2">CGMCC 1.15290</strain>
    </source>
</reference>
<proteinExistence type="predicted"/>
<dbReference type="SUPFAM" id="SSF48452">
    <property type="entry name" value="TPR-like"/>
    <property type="match status" value="1"/>
</dbReference>
<evidence type="ECO:0000256" key="1">
    <source>
        <dbReference type="SAM" id="MobiDB-lite"/>
    </source>
</evidence>
<feature type="compositionally biased region" description="Polar residues" evidence="1">
    <location>
        <begin position="7"/>
        <end position="22"/>
    </location>
</feature>
<gene>
    <name evidence="2" type="ORF">GCM10011379_38490</name>
</gene>
<comment type="caution">
    <text evidence="2">The sequence shown here is derived from an EMBL/GenBank/DDBJ whole genome shotgun (WGS) entry which is preliminary data.</text>
</comment>
<evidence type="ECO:0008006" key="4">
    <source>
        <dbReference type="Google" id="ProtNLM"/>
    </source>
</evidence>
<dbReference type="EMBL" id="BMIB01000004">
    <property type="protein sequence ID" value="GGH75189.1"/>
    <property type="molecule type" value="Genomic_DNA"/>
</dbReference>
<reference evidence="2" key="2">
    <citation type="submission" date="2020-09" db="EMBL/GenBank/DDBJ databases">
        <authorList>
            <person name="Sun Q."/>
            <person name="Zhou Y."/>
        </authorList>
    </citation>
    <scope>NUCLEOTIDE SEQUENCE</scope>
    <source>
        <strain evidence="2">CGMCC 1.15290</strain>
    </source>
</reference>
<evidence type="ECO:0000313" key="3">
    <source>
        <dbReference type="Proteomes" id="UP000627292"/>
    </source>
</evidence>
<feature type="region of interest" description="Disordered" evidence="1">
    <location>
        <begin position="1"/>
        <end position="22"/>
    </location>
</feature>
<dbReference type="Gene3D" id="1.25.40.390">
    <property type="match status" value="1"/>
</dbReference>
<dbReference type="InterPro" id="IPR011990">
    <property type="entry name" value="TPR-like_helical_dom_sf"/>
</dbReference>
<name>A0A917J033_9BACT</name>
<evidence type="ECO:0000313" key="2">
    <source>
        <dbReference type="EMBL" id="GGH75189.1"/>
    </source>
</evidence>